<feature type="compositionally biased region" description="Polar residues" evidence="1">
    <location>
        <begin position="25"/>
        <end position="36"/>
    </location>
</feature>
<gene>
    <name evidence="3" type="ORF">J6TS1_47000</name>
</gene>
<accession>A0ABQ4L3I4</accession>
<proteinExistence type="predicted"/>
<feature type="chain" id="PRO_5045947468" description="Lipoprotein" evidence="2">
    <location>
        <begin position="20"/>
        <end position="222"/>
    </location>
</feature>
<dbReference type="Proteomes" id="UP000680670">
    <property type="component" value="Unassembled WGS sequence"/>
</dbReference>
<name>A0ABQ4L3I4_SIMTE</name>
<dbReference type="EMBL" id="BORJ01000017">
    <property type="protein sequence ID" value="GIN98830.1"/>
    <property type="molecule type" value="Genomic_DNA"/>
</dbReference>
<evidence type="ECO:0000256" key="2">
    <source>
        <dbReference type="SAM" id="SignalP"/>
    </source>
</evidence>
<evidence type="ECO:0000313" key="3">
    <source>
        <dbReference type="EMBL" id="GIN98830.1"/>
    </source>
</evidence>
<comment type="caution">
    <text evidence="3">The sequence shown here is derived from an EMBL/GenBank/DDBJ whole genome shotgun (WGS) entry which is preliminary data.</text>
</comment>
<evidence type="ECO:0000313" key="4">
    <source>
        <dbReference type="Proteomes" id="UP000680670"/>
    </source>
</evidence>
<organism evidence="3 4">
    <name type="scientific">Siminovitchia terrae</name>
    <name type="common">Bacillus terrae</name>
    <dbReference type="NCBI Taxonomy" id="1914933"/>
    <lineage>
        <taxon>Bacteria</taxon>
        <taxon>Bacillati</taxon>
        <taxon>Bacillota</taxon>
        <taxon>Bacilli</taxon>
        <taxon>Bacillales</taxon>
        <taxon>Bacillaceae</taxon>
        <taxon>Siminovitchia</taxon>
    </lineage>
</organism>
<feature type="region of interest" description="Disordered" evidence="1">
    <location>
        <begin position="25"/>
        <end position="67"/>
    </location>
</feature>
<keyword evidence="2" id="KW-0732">Signal</keyword>
<reference evidence="3 4" key="1">
    <citation type="submission" date="2021-03" db="EMBL/GenBank/DDBJ databases">
        <title>Antimicrobial resistance genes in bacteria isolated from Japanese honey, and their potential for conferring macrolide and lincosamide resistance in the American foulbrood pathogen Paenibacillus larvae.</title>
        <authorList>
            <person name="Okamoto M."/>
            <person name="Kumagai M."/>
            <person name="Kanamori H."/>
            <person name="Takamatsu D."/>
        </authorList>
    </citation>
    <scope>NUCLEOTIDE SEQUENCE [LARGE SCALE GENOMIC DNA]</scope>
    <source>
        <strain evidence="3 4">J6TS1</strain>
    </source>
</reference>
<feature type="compositionally biased region" description="Basic and acidic residues" evidence="1">
    <location>
        <begin position="37"/>
        <end position="67"/>
    </location>
</feature>
<feature type="signal peptide" evidence="2">
    <location>
        <begin position="1"/>
        <end position="19"/>
    </location>
</feature>
<dbReference type="PROSITE" id="PS51257">
    <property type="entry name" value="PROKAR_LIPOPROTEIN"/>
    <property type="match status" value="1"/>
</dbReference>
<evidence type="ECO:0000256" key="1">
    <source>
        <dbReference type="SAM" id="MobiDB-lite"/>
    </source>
</evidence>
<evidence type="ECO:0008006" key="5">
    <source>
        <dbReference type="Google" id="ProtNLM"/>
    </source>
</evidence>
<dbReference type="RefSeq" id="WP_212950805.1">
    <property type="nucleotide sequence ID" value="NZ_BORI01000019.1"/>
</dbReference>
<keyword evidence="4" id="KW-1185">Reference proteome</keyword>
<protein>
    <recommendedName>
        <fullName evidence="5">Lipoprotein</fullName>
    </recommendedName>
</protein>
<sequence>MKKRMAVLLLSLFFVFGLAACGNNESDNKTPVTAENSAEKTNDNNDNNDKKDEGQKEQTAKTELKEEQIGMTMDEFKTRYNEKVPSDDQIDFQMGDYNWDKKDDGISTAGFEFGEDYVITGMANTGNEELKAVLLEVKGGDSTRQTAFDLIRAIMQSSNPELTTENIDELMKDLGLTNPDGDGNNTVSQTARDGLKYLVNDERSHWLEFVVANETDTDFEAE</sequence>